<proteinExistence type="predicted"/>
<evidence type="ECO:0000313" key="7">
    <source>
        <dbReference type="Proteomes" id="UP000008694"/>
    </source>
</evidence>
<dbReference type="HOGENOM" id="CLU_026346_0_0_1"/>
<evidence type="ECO:0000256" key="4">
    <source>
        <dbReference type="SAM" id="MobiDB-lite"/>
    </source>
</evidence>
<protein>
    <submittedName>
        <fullName evidence="6">Predicted protein</fullName>
    </submittedName>
</protein>
<dbReference type="Proteomes" id="UP000008694">
    <property type="component" value="Unassembled WGS sequence"/>
</dbReference>
<name>D7KNT8_ARALL</name>
<keyword evidence="7" id="KW-1185">Reference proteome</keyword>
<dbReference type="SMART" id="SM01082">
    <property type="entry name" value="CHZ"/>
    <property type="match status" value="1"/>
</dbReference>
<feature type="compositionally biased region" description="Basic and acidic residues" evidence="4">
    <location>
        <begin position="205"/>
        <end position="214"/>
    </location>
</feature>
<evidence type="ECO:0000256" key="2">
    <source>
        <dbReference type="ARBA" id="ARBA00023186"/>
    </source>
</evidence>
<dbReference type="PANTHER" id="PTHR15410:SF2">
    <property type="entry name" value="HIRA-INTERACTING PROTEIN 3"/>
    <property type="match status" value="1"/>
</dbReference>
<reference evidence="7" key="1">
    <citation type="journal article" date="2011" name="Nat. Genet.">
        <title>The Arabidopsis lyrata genome sequence and the basis of rapid genome size change.</title>
        <authorList>
            <person name="Hu T.T."/>
            <person name="Pattyn P."/>
            <person name="Bakker E.G."/>
            <person name="Cao J."/>
            <person name="Cheng J.-F."/>
            <person name="Clark R.M."/>
            <person name="Fahlgren N."/>
            <person name="Fawcett J.A."/>
            <person name="Grimwood J."/>
            <person name="Gundlach H."/>
            <person name="Haberer G."/>
            <person name="Hollister J.D."/>
            <person name="Ossowski S."/>
            <person name="Ottilar R.P."/>
            <person name="Salamov A.A."/>
            <person name="Schneeberger K."/>
            <person name="Spannagl M."/>
            <person name="Wang X."/>
            <person name="Yang L."/>
            <person name="Nasrallah M.E."/>
            <person name="Bergelson J."/>
            <person name="Carrington J.C."/>
            <person name="Gaut B.S."/>
            <person name="Schmutz J."/>
            <person name="Mayer K.F.X."/>
            <person name="Van de Peer Y."/>
            <person name="Grigoriev I.V."/>
            <person name="Nordborg M."/>
            <person name="Weigel D."/>
            <person name="Guo Y.-L."/>
        </authorList>
    </citation>
    <scope>NUCLEOTIDE SEQUENCE [LARGE SCALE GENOMIC DNA]</scope>
    <source>
        <strain evidence="7">cv. MN47</strain>
    </source>
</reference>
<feature type="compositionally biased region" description="Basic and acidic residues" evidence="4">
    <location>
        <begin position="261"/>
        <end position="275"/>
    </location>
</feature>
<organism evidence="7">
    <name type="scientific">Arabidopsis lyrata subsp. lyrata</name>
    <name type="common">Lyre-leaved rock-cress</name>
    <dbReference type="NCBI Taxonomy" id="81972"/>
    <lineage>
        <taxon>Eukaryota</taxon>
        <taxon>Viridiplantae</taxon>
        <taxon>Streptophyta</taxon>
        <taxon>Embryophyta</taxon>
        <taxon>Tracheophyta</taxon>
        <taxon>Spermatophyta</taxon>
        <taxon>Magnoliopsida</taxon>
        <taxon>eudicotyledons</taxon>
        <taxon>Gunneridae</taxon>
        <taxon>Pentapetalae</taxon>
        <taxon>rosids</taxon>
        <taxon>malvids</taxon>
        <taxon>Brassicales</taxon>
        <taxon>Brassicaceae</taxon>
        <taxon>Camelineae</taxon>
        <taxon>Arabidopsis</taxon>
    </lineage>
</organism>
<gene>
    <name evidence="6" type="ORF">ARALYDRAFT_681573</name>
</gene>
<keyword evidence="3" id="KW-0539">Nucleus</keyword>
<comment type="subcellular location">
    <subcellularLocation>
        <location evidence="1">Nucleus</location>
    </subcellularLocation>
</comment>
<evidence type="ECO:0000256" key="3">
    <source>
        <dbReference type="ARBA" id="ARBA00023242"/>
    </source>
</evidence>
<dbReference type="Gramene" id="Al_scaffold_0001_3896">
    <property type="protein sequence ID" value="Al_scaffold_0001_3896"/>
    <property type="gene ID" value="Al_scaffold_0001_3896"/>
</dbReference>
<feature type="compositionally biased region" description="Basic and acidic residues" evidence="4">
    <location>
        <begin position="103"/>
        <end position="137"/>
    </location>
</feature>
<keyword evidence="2" id="KW-0143">Chaperone</keyword>
<dbReference type="Pfam" id="PF09649">
    <property type="entry name" value="CHZ"/>
    <property type="match status" value="1"/>
</dbReference>
<feature type="compositionally biased region" description="Acidic residues" evidence="4">
    <location>
        <begin position="90"/>
        <end position="102"/>
    </location>
</feature>
<feature type="compositionally biased region" description="Basic and acidic residues" evidence="4">
    <location>
        <begin position="442"/>
        <end position="455"/>
    </location>
</feature>
<dbReference type="AlphaFoldDB" id="D7KNT8"/>
<dbReference type="KEGG" id="aly:9330055"/>
<dbReference type="InterPro" id="IPR019098">
    <property type="entry name" value="Histone_chaperone_domain_CHZ"/>
</dbReference>
<dbReference type="STRING" id="81972.D7KNT8"/>
<feature type="region of interest" description="Disordered" evidence="4">
    <location>
        <begin position="83"/>
        <end position="137"/>
    </location>
</feature>
<dbReference type="InterPro" id="IPR014876">
    <property type="entry name" value="DEK_C"/>
</dbReference>
<feature type="region of interest" description="Disordered" evidence="4">
    <location>
        <begin position="202"/>
        <end position="311"/>
    </location>
</feature>
<dbReference type="OrthoDB" id="514832at2759"/>
<feature type="region of interest" description="Disordered" evidence="4">
    <location>
        <begin position="362"/>
        <end position="466"/>
    </location>
</feature>
<dbReference type="GO" id="GO:0005634">
    <property type="term" value="C:nucleus"/>
    <property type="evidence" value="ECO:0007669"/>
    <property type="project" value="UniProtKB-SubCell"/>
</dbReference>
<accession>D7KNT8</accession>
<dbReference type="InterPro" id="IPR037647">
    <property type="entry name" value="HIRIP3"/>
</dbReference>
<dbReference type="eggNOG" id="ENOG502QQUQ">
    <property type="taxonomic scope" value="Eukaryota"/>
</dbReference>
<dbReference type="PROSITE" id="PS51998">
    <property type="entry name" value="DEK_C"/>
    <property type="match status" value="1"/>
</dbReference>
<evidence type="ECO:0000259" key="5">
    <source>
        <dbReference type="PROSITE" id="PS51998"/>
    </source>
</evidence>
<evidence type="ECO:0000313" key="6">
    <source>
        <dbReference type="EMBL" id="EFH67554.1"/>
    </source>
</evidence>
<dbReference type="EMBL" id="GL348713">
    <property type="protein sequence ID" value="EFH67554.1"/>
    <property type="molecule type" value="Genomic_DNA"/>
</dbReference>
<feature type="compositionally biased region" description="Acidic residues" evidence="4">
    <location>
        <begin position="419"/>
        <end position="441"/>
    </location>
</feature>
<dbReference type="PANTHER" id="PTHR15410">
    <property type="entry name" value="HIRA-INTERACTING PROTEIN 3"/>
    <property type="match status" value="1"/>
</dbReference>
<sequence>METEERNQNSGKSNSKDIDATEIKFKILAALRSRVTCLRNKADCFTIVSVRRMLEKDIGLEKFALDVYKSFVKEKLVQCLEEAGGNNDENSQETEREDEDDVIPIKEVVELSEEHEAKNDTGEEKTSKRVAKDIKDKGNKEALQSDIRRALRERTSYIKANSETITIASLRRLLEEDLKLEKESLDPFKKFINKELDEVLQLPEAPKRSTESIGKKLKKKVKSTLSKKVSSEENSNSDAEGAVDDEGVAVKKTMARKGKLSKPEMMGKRKSENGKHVSGRKKAKHTETDSENDSDAGDSEKSLKQTKETATDVYGKRVEHLKSVIKSCGMSVPPNIYKKAKQAPEEKREVTLIEELEQILAKEGLSSDPSEKEIKEVKKRKGISKELEGIDTSNIVWSSRRKSSTSFAPPPKPKITAESESESDEPEDTENEEDAEDEEEGNEKAEDGSQSKEESNSGENLDLLSK</sequence>
<feature type="domain" description="DEK-C" evidence="5">
    <location>
        <begin position="141"/>
        <end position="201"/>
    </location>
</feature>
<feature type="compositionally biased region" description="Basic and acidic residues" evidence="4">
    <location>
        <begin position="298"/>
        <end position="311"/>
    </location>
</feature>
<evidence type="ECO:0000256" key="1">
    <source>
        <dbReference type="ARBA" id="ARBA00004123"/>
    </source>
</evidence>
<feature type="compositionally biased region" description="Low complexity" evidence="4">
    <location>
        <begin position="223"/>
        <end position="237"/>
    </location>
</feature>